<feature type="region of interest" description="Disordered" evidence="1">
    <location>
        <begin position="74"/>
        <end position="287"/>
    </location>
</feature>
<organism evidence="2 3">
    <name type="scientific">Delitschia confertaspora ATCC 74209</name>
    <dbReference type="NCBI Taxonomy" id="1513339"/>
    <lineage>
        <taxon>Eukaryota</taxon>
        <taxon>Fungi</taxon>
        <taxon>Dikarya</taxon>
        <taxon>Ascomycota</taxon>
        <taxon>Pezizomycotina</taxon>
        <taxon>Dothideomycetes</taxon>
        <taxon>Pleosporomycetidae</taxon>
        <taxon>Pleosporales</taxon>
        <taxon>Delitschiaceae</taxon>
        <taxon>Delitschia</taxon>
    </lineage>
</organism>
<reference evidence="2" key="1">
    <citation type="journal article" date="2020" name="Stud. Mycol.">
        <title>101 Dothideomycetes genomes: a test case for predicting lifestyles and emergence of pathogens.</title>
        <authorList>
            <person name="Haridas S."/>
            <person name="Albert R."/>
            <person name="Binder M."/>
            <person name="Bloem J."/>
            <person name="Labutti K."/>
            <person name="Salamov A."/>
            <person name="Andreopoulos B."/>
            <person name="Baker S."/>
            <person name="Barry K."/>
            <person name="Bills G."/>
            <person name="Bluhm B."/>
            <person name="Cannon C."/>
            <person name="Castanera R."/>
            <person name="Culley D."/>
            <person name="Daum C."/>
            <person name="Ezra D."/>
            <person name="Gonzalez J."/>
            <person name="Henrissat B."/>
            <person name="Kuo A."/>
            <person name="Liang C."/>
            <person name="Lipzen A."/>
            <person name="Lutzoni F."/>
            <person name="Magnuson J."/>
            <person name="Mondo S."/>
            <person name="Nolan M."/>
            <person name="Ohm R."/>
            <person name="Pangilinan J."/>
            <person name="Park H.-J."/>
            <person name="Ramirez L."/>
            <person name="Alfaro M."/>
            <person name="Sun H."/>
            <person name="Tritt A."/>
            <person name="Yoshinaga Y."/>
            <person name="Zwiers L.-H."/>
            <person name="Turgeon B."/>
            <person name="Goodwin S."/>
            <person name="Spatafora J."/>
            <person name="Crous P."/>
            <person name="Grigoriev I."/>
        </authorList>
    </citation>
    <scope>NUCLEOTIDE SEQUENCE</scope>
    <source>
        <strain evidence="2">ATCC 74209</strain>
    </source>
</reference>
<keyword evidence="3" id="KW-1185">Reference proteome</keyword>
<dbReference type="PANTHER" id="PTHR40132">
    <property type="entry name" value="PRE-MRNA-SPLICING FACTOR 38B"/>
    <property type="match status" value="1"/>
</dbReference>
<feature type="compositionally biased region" description="Basic and acidic residues" evidence="1">
    <location>
        <begin position="74"/>
        <end position="89"/>
    </location>
</feature>
<dbReference type="OrthoDB" id="2431475at2759"/>
<proteinExistence type="predicted"/>
<accession>A0A9P4JVI8</accession>
<feature type="compositionally biased region" description="Basic residues" evidence="1">
    <location>
        <begin position="233"/>
        <end position="257"/>
    </location>
</feature>
<gene>
    <name evidence="2" type="ORF">GQ43DRAFT_452803</name>
</gene>
<feature type="compositionally biased region" description="Basic and acidic residues" evidence="1">
    <location>
        <begin position="148"/>
        <end position="179"/>
    </location>
</feature>
<evidence type="ECO:0000313" key="3">
    <source>
        <dbReference type="Proteomes" id="UP000799536"/>
    </source>
</evidence>
<evidence type="ECO:0008006" key="4">
    <source>
        <dbReference type="Google" id="ProtNLM"/>
    </source>
</evidence>
<feature type="compositionally biased region" description="Basic and acidic residues" evidence="1">
    <location>
        <begin position="117"/>
        <end position="141"/>
    </location>
</feature>
<comment type="caution">
    <text evidence="2">The sequence shown here is derived from an EMBL/GenBank/DDBJ whole genome shotgun (WGS) entry which is preliminary data.</text>
</comment>
<evidence type="ECO:0000313" key="2">
    <source>
        <dbReference type="EMBL" id="KAF2205860.1"/>
    </source>
</evidence>
<dbReference type="Proteomes" id="UP000799536">
    <property type="component" value="Unassembled WGS sequence"/>
</dbReference>
<dbReference type="AlphaFoldDB" id="A0A9P4JVI8"/>
<protein>
    <recommendedName>
        <fullName evidence="4">Pre-mRNA-splicing factor 38B</fullName>
    </recommendedName>
</protein>
<feature type="compositionally biased region" description="Basic and acidic residues" evidence="1">
    <location>
        <begin position="221"/>
        <end position="231"/>
    </location>
</feature>
<evidence type="ECO:0000256" key="1">
    <source>
        <dbReference type="SAM" id="MobiDB-lite"/>
    </source>
</evidence>
<feature type="compositionally biased region" description="Basic and acidic residues" evidence="1">
    <location>
        <begin position="199"/>
        <end position="208"/>
    </location>
</feature>
<dbReference type="PANTHER" id="PTHR40132:SF1">
    <property type="entry name" value="PRE-MRNA-SPLICING FACTOR 38B"/>
    <property type="match status" value="1"/>
</dbReference>
<name>A0A9P4JVI8_9PLEO</name>
<sequence>MAGDSDIDDNEYVANLLKQDAKNAAKKYTMVGLDAFKSQSARPTIKPNTRFLNTVIRNVDSHNAALLAKETEESRARLRAMDREKEWKKNRSAAGRLSPPAMESDDATRPCRRKRRTEYDERERGRESKQLGAKVARELRGIVKSRGRTSEEGTRNKDERRREKRVTQIKDSKKEDSERRNKHSRRSRSPERRRHRHHRDESENDDWKHRHSRHPNSLLEQTRHWNRDSQSRSRSRSPRRSTHTSRRSHRDRSRSPNRRTAVVPRPNKAVRIGYESDSAPGLSSLPSKIKVRGRGAARLASGSVMDSHFSPYYDPKSDVTPASDIDDEDATERFKAKEQWSRLGADRLRAAGFTEEDIKKWEDGGKKKGDTNIDMSDFKWAKRGENREWDRGKVVDEEGDVGFKANWAG</sequence>
<feature type="region of interest" description="Disordered" evidence="1">
    <location>
        <begin position="299"/>
        <end position="326"/>
    </location>
</feature>
<feature type="compositionally biased region" description="Basic residues" evidence="1">
    <location>
        <begin position="180"/>
        <end position="198"/>
    </location>
</feature>
<dbReference type="EMBL" id="ML993848">
    <property type="protein sequence ID" value="KAF2205860.1"/>
    <property type="molecule type" value="Genomic_DNA"/>
</dbReference>